<dbReference type="InterPro" id="IPR011059">
    <property type="entry name" value="Metal-dep_hydrolase_composite"/>
</dbReference>
<dbReference type="EMBL" id="JMIH01000024">
    <property type="protein sequence ID" value="KEO72284.1"/>
    <property type="molecule type" value="Genomic_DNA"/>
</dbReference>
<feature type="domain" description="Amidohydrolase-related" evidence="1">
    <location>
        <begin position="82"/>
        <end position="421"/>
    </location>
</feature>
<accession>A0A074KTP6</accession>
<dbReference type="InterPro" id="IPR050287">
    <property type="entry name" value="MTA/SAH_deaminase"/>
</dbReference>
<evidence type="ECO:0000313" key="2">
    <source>
        <dbReference type="EMBL" id="KEO72284.1"/>
    </source>
</evidence>
<dbReference type="PANTHER" id="PTHR43794">
    <property type="entry name" value="AMINOHYDROLASE SSNA-RELATED"/>
    <property type="match status" value="1"/>
</dbReference>
<gene>
    <name evidence="2" type="ORF">EL17_16160</name>
</gene>
<keyword evidence="3" id="KW-1185">Reference proteome</keyword>
<organism evidence="2 3">
    <name type="scientific">Anditalea andensis</name>
    <dbReference type="NCBI Taxonomy" id="1048983"/>
    <lineage>
        <taxon>Bacteria</taxon>
        <taxon>Pseudomonadati</taxon>
        <taxon>Bacteroidota</taxon>
        <taxon>Cytophagia</taxon>
        <taxon>Cytophagales</taxon>
        <taxon>Cytophagaceae</taxon>
        <taxon>Anditalea</taxon>
    </lineage>
</organism>
<evidence type="ECO:0000259" key="1">
    <source>
        <dbReference type="Pfam" id="PF01979"/>
    </source>
</evidence>
<dbReference type="InterPro" id="IPR006680">
    <property type="entry name" value="Amidohydro-rel"/>
</dbReference>
<sequence>MSGGLLSIGSLSGQGMPSAKPLLSGLPLRGNYLIKNAHIITMDDQIGDFPNGDLHLNNGIIKAVGENINAEAAEIIEAKGMIVIPGFIETHWHMWNSIFRSMAVDDPGEGYFDTRTEIGGHFTPDDMYNGNLLSVTEALFSGITTVHDWNHNIRSLEHAEYSIKAIKDAGIRARFSFGNPVGLDDEEPVMFGPLEHLADNWQDYSNEGLIALGFAWRGIEGNIKVGEAELNKVRSMGLPVTVHASSAGIIGRLAYAGLLGPDMLIVHGMQATGQEIESMVKAGAPISLSPFSELRIGYGFPEVPELVRAGATIGLSVDTTVLSGNSDMFAIMKNILNITNALEQDEFKLSPRQVLEMATIDGARSMGIADITGSISPGKRADITMVDGTAINMQPMTDAVNLLVEAAQPANVHSVWADGRLLKHKGNLTHLSVEEVGRKATRSYKEIIKKSK</sequence>
<dbReference type="Pfam" id="PF01979">
    <property type="entry name" value="Amidohydro_1"/>
    <property type="match status" value="1"/>
</dbReference>
<dbReference type="PANTHER" id="PTHR43794:SF5">
    <property type="entry name" value="CHLOROHYDROLASE FAMILY PROTEIN"/>
    <property type="match status" value="1"/>
</dbReference>
<dbReference type="eggNOG" id="COG0402">
    <property type="taxonomic scope" value="Bacteria"/>
</dbReference>
<dbReference type="GO" id="GO:0016810">
    <property type="term" value="F:hydrolase activity, acting on carbon-nitrogen (but not peptide) bonds"/>
    <property type="evidence" value="ECO:0007669"/>
    <property type="project" value="InterPro"/>
</dbReference>
<name>A0A074KTP6_9BACT</name>
<dbReference type="AlphaFoldDB" id="A0A074KTP6"/>
<dbReference type="NCBIfam" id="NF006056">
    <property type="entry name" value="PRK08204.1"/>
    <property type="match status" value="1"/>
</dbReference>
<dbReference type="Proteomes" id="UP000027821">
    <property type="component" value="Unassembled WGS sequence"/>
</dbReference>
<dbReference type="STRING" id="1048983.EL17_16160"/>
<dbReference type="SUPFAM" id="SSF51556">
    <property type="entry name" value="Metallo-dependent hydrolases"/>
    <property type="match status" value="1"/>
</dbReference>
<dbReference type="Gene3D" id="3.20.20.140">
    <property type="entry name" value="Metal-dependent hydrolases"/>
    <property type="match status" value="1"/>
</dbReference>
<proteinExistence type="predicted"/>
<comment type="caution">
    <text evidence="2">The sequence shown here is derived from an EMBL/GenBank/DDBJ whole genome shotgun (WGS) entry which is preliminary data.</text>
</comment>
<dbReference type="Gene3D" id="2.30.40.10">
    <property type="entry name" value="Urease, subunit C, domain 1"/>
    <property type="match status" value="1"/>
</dbReference>
<protein>
    <recommendedName>
        <fullName evidence="1">Amidohydrolase-related domain-containing protein</fullName>
    </recommendedName>
</protein>
<evidence type="ECO:0000313" key="3">
    <source>
        <dbReference type="Proteomes" id="UP000027821"/>
    </source>
</evidence>
<dbReference type="SUPFAM" id="SSF51338">
    <property type="entry name" value="Composite domain of metallo-dependent hydrolases"/>
    <property type="match status" value="1"/>
</dbReference>
<reference evidence="2 3" key="1">
    <citation type="submission" date="2014-04" db="EMBL/GenBank/DDBJ databases">
        <title>Characterization and application of a salt tolerant electro-active bacterium.</title>
        <authorList>
            <person name="Yang L."/>
            <person name="Wei S."/>
            <person name="Tay Q.X.M."/>
        </authorList>
    </citation>
    <scope>NUCLEOTIDE SEQUENCE [LARGE SCALE GENOMIC DNA]</scope>
    <source>
        <strain evidence="2 3">LY1</strain>
    </source>
</reference>
<dbReference type="InterPro" id="IPR032466">
    <property type="entry name" value="Metal_Hydrolase"/>
</dbReference>